<evidence type="ECO:0000313" key="2">
    <source>
        <dbReference type="EMBL" id="MED6226729.1"/>
    </source>
</evidence>
<keyword evidence="3" id="KW-1185">Reference proteome</keyword>
<evidence type="ECO:0000313" key="3">
    <source>
        <dbReference type="Proteomes" id="UP001341840"/>
    </source>
</evidence>
<accession>A0ABU6ZXL3</accession>
<comment type="caution">
    <text evidence="2">The sequence shown here is derived from an EMBL/GenBank/DDBJ whole genome shotgun (WGS) entry which is preliminary data.</text>
</comment>
<feature type="non-terminal residue" evidence="2">
    <location>
        <position position="96"/>
    </location>
</feature>
<feature type="region of interest" description="Disordered" evidence="1">
    <location>
        <begin position="1"/>
        <end position="25"/>
    </location>
</feature>
<dbReference type="EMBL" id="JASCZI010276116">
    <property type="protein sequence ID" value="MED6226729.1"/>
    <property type="molecule type" value="Genomic_DNA"/>
</dbReference>
<evidence type="ECO:0000256" key="1">
    <source>
        <dbReference type="SAM" id="MobiDB-lite"/>
    </source>
</evidence>
<name>A0ABU6ZXL3_9FABA</name>
<reference evidence="2 3" key="1">
    <citation type="journal article" date="2023" name="Plants (Basel)">
        <title>Bridging the Gap: Combining Genomics and Transcriptomics Approaches to Understand Stylosanthes scabra, an Orphan Legume from the Brazilian Caatinga.</title>
        <authorList>
            <person name="Ferreira-Neto J.R.C."/>
            <person name="da Silva M.D."/>
            <person name="Binneck E."/>
            <person name="de Melo N.F."/>
            <person name="da Silva R.H."/>
            <person name="de Melo A.L.T.M."/>
            <person name="Pandolfi V."/>
            <person name="Bustamante F.O."/>
            <person name="Brasileiro-Vidal A.C."/>
            <person name="Benko-Iseppon A.M."/>
        </authorList>
    </citation>
    <scope>NUCLEOTIDE SEQUENCE [LARGE SCALE GENOMIC DNA]</scope>
    <source>
        <tissue evidence="2">Leaves</tissue>
    </source>
</reference>
<gene>
    <name evidence="2" type="ORF">PIB30_106589</name>
</gene>
<protein>
    <submittedName>
        <fullName evidence="2">Uncharacterized protein</fullName>
    </submittedName>
</protein>
<proteinExistence type="predicted"/>
<dbReference type="Proteomes" id="UP001341840">
    <property type="component" value="Unassembled WGS sequence"/>
</dbReference>
<organism evidence="2 3">
    <name type="scientific">Stylosanthes scabra</name>
    <dbReference type="NCBI Taxonomy" id="79078"/>
    <lineage>
        <taxon>Eukaryota</taxon>
        <taxon>Viridiplantae</taxon>
        <taxon>Streptophyta</taxon>
        <taxon>Embryophyta</taxon>
        <taxon>Tracheophyta</taxon>
        <taxon>Spermatophyta</taxon>
        <taxon>Magnoliopsida</taxon>
        <taxon>eudicotyledons</taxon>
        <taxon>Gunneridae</taxon>
        <taxon>Pentapetalae</taxon>
        <taxon>rosids</taxon>
        <taxon>fabids</taxon>
        <taxon>Fabales</taxon>
        <taxon>Fabaceae</taxon>
        <taxon>Papilionoideae</taxon>
        <taxon>50 kb inversion clade</taxon>
        <taxon>dalbergioids sensu lato</taxon>
        <taxon>Dalbergieae</taxon>
        <taxon>Pterocarpus clade</taxon>
        <taxon>Stylosanthes</taxon>
    </lineage>
</organism>
<sequence>MTAFQGANKGLSAMPFDEDSISEDEHSLVEATAAKEIWGRGDQFFDSSDEEEVRAKLSRQKIEGKKRIDLRPKVQRQGKKTPCIQGRTLALRKLSA</sequence>